<evidence type="ECO:0000256" key="2">
    <source>
        <dbReference type="SAM" id="Phobius"/>
    </source>
</evidence>
<dbReference type="RefSeq" id="WP_222579383.1">
    <property type="nucleotide sequence ID" value="NZ_JAHVHU010000006.1"/>
</dbReference>
<accession>A0A953HLI4</accession>
<dbReference type="InterPro" id="IPR050570">
    <property type="entry name" value="Cell_wall_metabolism_enzyme"/>
</dbReference>
<evidence type="ECO:0000259" key="3">
    <source>
        <dbReference type="Pfam" id="PF01551"/>
    </source>
</evidence>
<dbReference type="Pfam" id="PF01551">
    <property type="entry name" value="Peptidase_M23"/>
    <property type="match status" value="1"/>
</dbReference>
<dbReference type="GO" id="GO:0004222">
    <property type="term" value="F:metalloendopeptidase activity"/>
    <property type="evidence" value="ECO:0007669"/>
    <property type="project" value="TreeGrafter"/>
</dbReference>
<dbReference type="AlphaFoldDB" id="A0A953HLI4"/>
<feature type="transmembrane region" description="Helical" evidence="2">
    <location>
        <begin position="26"/>
        <end position="47"/>
    </location>
</feature>
<dbReference type="PANTHER" id="PTHR21666:SF286">
    <property type="entry name" value="LIPOPROTEIN NLPD"/>
    <property type="match status" value="1"/>
</dbReference>
<dbReference type="InterPro" id="IPR011055">
    <property type="entry name" value="Dup_hybrid_motif"/>
</dbReference>
<gene>
    <name evidence="4" type="ORF">KUV50_06960</name>
</gene>
<sequence length="328" mass="36948">MSKEQFVFNPDTLQYDKVKKSVSKTLLKATAFLLISAITGYLSFNYLGTFIPEIKLKEQQLSQELEQMKVKFNLVNERMATLNSVLENIHQRNSNIHEILFGTKPMDDNVWNGGIGGHRQYDELIDYDTKDLLVSTLNNADGLSRKLSLQSMALDKLETMTLERESRLSSTPSIKPVRQDKLARKINYLSGFGMRMHPIHKILKFHKGIDFTAPEGTEIQATGDGVVERVENKSTGYGLSIKINHGYGYETLYAHMHKILVKEGQEVKKGEVIGLIGDTGTSTAPHLHYEVHYKGKAVNPIQYVLDGLSPEEYSQLVEKAAESNKSLD</sequence>
<keyword evidence="2" id="KW-0472">Membrane</keyword>
<dbReference type="SUPFAM" id="SSF51261">
    <property type="entry name" value="Duplicated hybrid motif"/>
    <property type="match status" value="1"/>
</dbReference>
<feature type="domain" description="M23ase beta-sheet core" evidence="3">
    <location>
        <begin position="204"/>
        <end position="300"/>
    </location>
</feature>
<dbReference type="EMBL" id="JAHVHU010000006">
    <property type="protein sequence ID" value="MBY5957862.1"/>
    <property type="molecule type" value="Genomic_DNA"/>
</dbReference>
<proteinExistence type="predicted"/>
<feature type="coiled-coil region" evidence="1">
    <location>
        <begin position="51"/>
        <end position="78"/>
    </location>
</feature>
<keyword evidence="2" id="KW-1133">Transmembrane helix</keyword>
<organism evidence="4 5">
    <name type="scientific">Membranihabitans marinus</name>
    <dbReference type="NCBI Taxonomy" id="1227546"/>
    <lineage>
        <taxon>Bacteria</taxon>
        <taxon>Pseudomonadati</taxon>
        <taxon>Bacteroidota</taxon>
        <taxon>Saprospiria</taxon>
        <taxon>Saprospirales</taxon>
        <taxon>Saprospiraceae</taxon>
        <taxon>Membranihabitans</taxon>
    </lineage>
</organism>
<keyword evidence="2" id="KW-0812">Transmembrane</keyword>
<name>A0A953HLI4_9BACT</name>
<keyword evidence="1" id="KW-0175">Coiled coil</keyword>
<dbReference type="Proteomes" id="UP000753961">
    <property type="component" value="Unassembled WGS sequence"/>
</dbReference>
<dbReference type="InterPro" id="IPR016047">
    <property type="entry name" value="M23ase_b-sheet_dom"/>
</dbReference>
<dbReference type="PANTHER" id="PTHR21666">
    <property type="entry name" value="PEPTIDASE-RELATED"/>
    <property type="match status" value="1"/>
</dbReference>
<evidence type="ECO:0000256" key="1">
    <source>
        <dbReference type="SAM" id="Coils"/>
    </source>
</evidence>
<evidence type="ECO:0000313" key="4">
    <source>
        <dbReference type="EMBL" id="MBY5957862.1"/>
    </source>
</evidence>
<reference evidence="4" key="1">
    <citation type="submission" date="2021-06" db="EMBL/GenBank/DDBJ databases">
        <title>44 bacteria genomes isolated from Dapeng, Shenzhen.</title>
        <authorList>
            <person name="Zheng W."/>
            <person name="Yu S."/>
            <person name="Huang Y."/>
        </authorList>
    </citation>
    <scope>NUCLEOTIDE SEQUENCE</scope>
    <source>
        <strain evidence="4">DP5N28-2</strain>
    </source>
</reference>
<keyword evidence="5" id="KW-1185">Reference proteome</keyword>
<dbReference type="FunFam" id="2.70.70.10:FF:000006">
    <property type="entry name" value="M23 family peptidase"/>
    <property type="match status" value="1"/>
</dbReference>
<evidence type="ECO:0000313" key="5">
    <source>
        <dbReference type="Proteomes" id="UP000753961"/>
    </source>
</evidence>
<protein>
    <submittedName>
        <fullName evidence="4">M23 family metallopeptidase</fullName>
    </submittedName>
</protein>
<comment type="caution">
    <text evidence="4">The sequence shown here is derived from an EMBL/GenBank/DDBJ whole genome shotgun (WGS) entry which is preliminary data.</text>
</comment>
<dbReference type="Gene3D" id="2.70.70.10">
    <property type="entry name" value="Glucose Permease (Domain IIA)"/>
    <property type="match status" value="1"/>
</dbReference>
<dbReference type="CDD" id="cd12797">
    <property type="entry name" value="M23_peptidase"/>
    <property type="match status" value="1"/>
</dbReference>